<feature type="domain" description="DUF218" evidence="1">
    <location>
        <begin position="9"/>
        <end position="137"/>
    </location>
</feature>
<dbReference type="InterPro" id="IPR014729">
    <property type="entry name" value="Rossmann-like_a/b/a_fold"/>
</dbReference>
<accession>A0A9D1MBT7</accession>
<dbReference type="CDD" id="cd06259">
    <property type="entry name" value="YdcF-like"/>
    <property type="match status" value="1"/>
</dbReference>
<dbReference type="AlphaFoldDB" id="A0A9D1MBT7"/>
<sequence length="182" mass="20621">MEYTAPAAVLLLGVKLGKNDEPTEEMKIRVETAAKVFTRFEANGIPCRIIACGGITSGCRISEAEVMERLLVMSGVPREKIIKDEKSRNTMENMRFAAEIADIKKGQRICIVTSDYHSLRAVMTAKHAGFNAYSVKARLKHNIVWFKARLKEPVYTIDLVFGWQDGVKIRPHIMERLIRRLS</sequence>
<dbReference type="GO" id="GO:0000270">
    <property type="term" value="P:peptidoglycan metabolic process"/>
    <property type="evidence" value="ECO:0007669"/>
    <property type="project" value="TreeGrafter"/>
</dbReference>
<dbReference type="Pfam" id="PF02698">
    <property type="entry name" value="DUF218"/>
    <property type="match status" value="1"/>
</dbReference>
<evidence type="ECO:0000313" key="2">
    <source>
        <dbReference type="EMBL" id="HIU57324.1"/>
    </source>
</evidence>
<proteinExistence type="predicted"/>
<dbReference type="PANTHER" id="PTHR30336:SF4">
    <property type="entry name" value="ENVELOPE BIOGENESIS FACTOR ELYC"/>
    <property type="match status" value="1"/>
</dbReference>
<organism evidence="2 3">
    <name type="scientific">Candidatus Ornithomonoglobus merdipullorum</name>
    <dbReference type="NCBI Taxonomy" id="2840895"/>
    <lineage>
        <taxon>Bacteria</taxon>
        <taxon>Bacillati</taxon>
        <taxon>Bacillota</taxon>
        <taxon>Clostridia</taxon>
        <taxon>Candidatus Ornithomonoglobus</taxon>
    </lineage>
</organism>
<dbReference type="PANTHER" id="PTHR30336">
    <property type="entry name" value="INNER MEMBRANE PROTEIN, PROBABLE PERMEASE"/>
    <property type="match status" value="1"/>
</dbReference>
<reference evidence="2" key="1">
    <citation type="submission" date="2020-10" db="EMBL/GenBank/DDBJ databases">
        <authorList>
            <person name="Gilroy R."/>
        </authorList>
    </citation>
    <scope>NUCLEOTIDE SEQUENCE</scope>
    <source>
        <strain evidence="2">USAMLcec3-3695</strain>
    </source>
</reference>
<dbReference type="Proteomes" id="UP000824109">
    <property type="component" value="Unassembled WGS sequence"/>
</dbReference>
<evidence type="ECO:0000259" key="1">
    <source>
        <dbReference type="Pfam" id="PF02698"/>
    </source>
</evidence>
<protein>
    <submittedName>
        <fullName evidence="2">YdcF family protein</fullName>
    </submittedName>
</protein>
<evidence type="ECO:0000313" key="3">
    <source>
        <dbReference type="Proteomes" id="UP000824109"/>
    </source>
</evidence>
<dbReference type="GO" id="GO:0043164">
    <property type="term" value="P:Gram-negative-bacterium-type cell wall biogenesis"/>
    <property type="evidence" value="ECO:0007669"/>
    <property type="project" value="TreeGrafter"/>
</dbReference>
<reference evidence="2" key="2">
    <citation type="journal article" date="2021" name="PeerJ">
        <title>Extensive microbial diversity within the chicken gut microbiome revealed by metagenomics and culture.</title>
        <authorList>
            <person name="Gilroy R."/>
            <person name="Ravi A."/>
            <person name="Getino M."/>
            <person name="Pursley I."/>
            <person name="Horton D.L."/>
            <person name="Alikhan N.F."/>
            <person name="Baker D."/>
            <person name="Gharbi K."/>
            <person name="Hall N."/>
            <person name="Watson M."/>
            <person name="Adriaenssens E.M."/>
            <person name="Foster-Nyarko E."/>
            <person name="Jarju S."/>
            <person name="Secka A."/>
            <person name="Antonio M."/>
            <person name="Oren A."/>
            <person name="Chaudhuri R.R."/>
            <person name="La Ragione R."/>
            <person name="Hildebrand F."/>
            <person name="Pallen M.J."/>
        </authorList>
    </citation>
    <scope>NUCLEOTIDE SEQUENCE</scope>
    <source>
        <strain evidence="2">USAMLcec3-3695</strain>
    </source>
</reference>
<dbReference type="EMBL" id="DVNB01000060">
    <property type="protein sequence ID" value="HIU57324.1"/>
    <property type="molecule type" value="Genomic_DNA"/>
</dbReference>
<comment type="caution">
    <text evidence="2">The sequence shown here is derived from an EMBL/GenBank/DDBJ whole genome shotgun (WGS) entry which is preliminary data.</text>
</comment>
<dbReference type="InterPro" id="IPR051599">
    <property type="entry name" value="Cell_Envelope_Assoc"/>
</dbReference>
<dbReference type="Gene3D" id="3.40.50.620">
    <property type="entry name" value="HUPs"/>
    <property type="match status" value="1"/>
</dbReference>
<dbReference type="InterPro" id="IPR003848">
    <property type="entry name" value="DUF218"/>
</dbReference>
<gene>
    <name evidence="2" type="ORF">IAA61_05880</name>
</gene>
<dbReference type="GO" id="GO:0005886">
    <property type="term" value="C:plasma membrane"/>
    <property type="evidence" value="ECO:0007669"/>
    <property type="project" value="TreeGrafter"/>
</dbReference>
<name>A0A9D1MBT7_9FIRM</name>